<dbReference type="AlphaFoldDB" id="A0A1W9YNT8"/>
<organism evidence="2 3">
    <name type="scientific">Mycolicibacterium bacteremicum</name>
    <name type="common">Mycobacterium bacteremicum</name>
    <dbReference type="NCBI Taxonomy" id="564198"/>
    <lineage>
        <taxon>Bacteria</taxon>
        <taxon>Bacillati</taxon>
        <taxon>Actinomycetota</taxon>
        <taxon>Actinomycetes</taxon>
        <taxon>Mycobacteriales</taxon>
        <taxon>Mycobacteriaceae</taxon>
        <taxon>Mycolicibacterium</taxon>
    </lineage>
</organism>
<keyword evidence="3" id="KW-1185">Reference proteome</keyword>
<sequence>MTSMTRSLGAAFAMAAAAALMLAGSAQAEPPLLNGSYSGAEGDPESVWAITSSCAPAGCAGTVSSNQGWTSPMTLAAGIWNLSVTKPDGFICPDGSYAPAVVHMTIDPVTLVGVLSADSNGTCPGGITSATPFQLKAV</sequence>
<keyword evidence="1" id="KW-0732">Signal</keyword>
<protein>
    <recommendedName>
        <fullName evidence="4">Secreted protein</fullName>
    </recommendedName>
</protein>
<comment type="caution">
    <text evidence="2">The sequence shown here is derived from an EMBL/GenBank/DDBJ whole genome shotgun (WGS) entry which is preliminary data.</text>
</comment>
<gene>
    <name evidence="2" type="ORF">BST17_27665</name>
</gene>
<evidence type="ECO:0000313" key="2">
    <source>
        <dbReference type="EMBL" id="ORA01582.1"/>
    </source>
</evidence>
<evidence type="ECO:0000256" key="1">
    <source>
        <dbReference type="SAM" id="SignalP"/>
    </source>
</evidence>
<dbReference type="Proteomes" id="UP000192366">
    <property type="component" value="Unassembled WGS sequence"/>
</dbReference>
<feature type="signal peptide" evidence="1">
    <location>
        <begin position="1"/>
        <end position="28"/>
    </location>
</feature>
<name>A0A1W9YNT8_MYCBA</name>
<dbReference type="STRING" id="564198.BST17_27665"/>
<feature type="chain" id="PRO_5012710097" description="Secreted protein" evidence="1">
    <location>
        <begin position="29"/>
        <end position="138"/>
    </location>
</feature>
<proteinExistence type="predicted"/>
<evidence type="ECO:0000313" key="3">
    <source>
        <dbReference type="Proteomes" id="UP000192366"/>
    </source>
</evidence>
<evidence type="ECO:0008006" key="4">
    <source>
        <dbReference type="Google" id="ProtNLM"/>
    </source>
</evidence>
<accession>A0A1W9YNT8</accession>
<dbReference type="EMBL" id="MVHJ01000047">
    <property type="protein sequence ID" value="ORA01582.1"/>
    <property type="molecule type" value="Genomic_DNA"/>
</dbReference>
<dbReference type="OrthoDB" id="4735709at2"/>
<reference evidence="2 3" key="1">
    <citation type="submission" date="2017-02" db="EMBL/GenBank/DDBJ databases">
        <title>The new phylogeny of genus Mycobacterium.</title>
        <authorList>
            <person name="Tortoli E."/>
            <person name="Trovato A."/>
            <person name="Cirillo D.M."/>
        </authorList>
    </citation>
    <scope>NUCLEOTIDE SEQUENCE [LARGE SCALE GENOMIC DNA]</scope>
    <source>
        <strain evidence="2 3">DSM 45578</strain>
    </source>
</reference>